<dbReference type="Pfam" id="PF09586">
    <property type="entry name" value="YfhO"/>
    <property type="match status" value="1"/>
</dbReference>
<gene>
    <name evidence="1" type="ORF">S18_848_0034</name>
</gene>
<name>F4MMT4_9BACT</name>
<proteinExistence type="predicted"/>
<evidence type="ECO:0000313" key="1">
    <source>
        <dbReference type="EMBL" id="CBL87447.1"/>
    </source>
</evidence>
<dbReference type="PANTHER" id="PTHR38454">
    <property type="entry name" value="INTEGRAL MEMBRANE PROTEIN-RELATED"/>
    <property type="match status" value="1"/>
</dbReference>
<dbReference type="InterPro" id="IPR018580">
    <property type="entry name" value="Uncharacterised_YfhO"/>
</dbReference>
<sequence length="295" mass="32809">MAQERQRIVDFDTQWEAAKGRWEDRLDAKLTRRYNRVIDAAAFEVLNANSHYRVFDLANPFNDARTSYFHKSVGGYHGAKLRRYQEFIERVLTPERATVIQSIQSGNFNLTADMAPGLAMLNTRYLLVPGAEQPLPFNGGLGPAWFVDEVQWVNTAEEEVGAIAGLDPARTAAVHQSFEEVLGRVGNPGSDEVRLAQYHPEGSTYEVSSDKGGLLVLSEVHYPVGWTALVDGEDVPLVRVNALLSALKVPAGSHEVQLQYEPEGWGTARGLSRAGSLLWVILLVFCGWMLRRKAE</sequence>
<reference evidence="1" key="2">
    <citation type="journal article" date="2012" name="Environ. Microbiol.">
        <title>Genomic content of uncultured Bacteroidetes from contrasting oceanic provinces in the North Atlantic Ocean.</title>
        <authorList>
            <person name="Gomez-Pereira P.R."/>
            <person name="Schuler M."/>
            <person name="Fuchs B.M."/>
            <person name="Bennke C."/>
            <person name="Teeling H."/>
            <person name="Waldmann J."/>
            <person name="Richter M."/>
            <person name="Barbe V."/>
            <person name="Bataille E."/>
            <person name="Glockner F.O."/>
            <person name="Amann R."/>
        </authorList>
    </citation>
    <scope>NUCLEOTIDE SEQUENCE</scope>
</reference>
<dbReference type="EMBL" id="FQ032823">
    <property type="protein sequence ID" value="CBL87447.1"/>
    <property type="molecule type" value="Genomic_DNA"/>
</dbReference>
<organism evidence="1">
    <name type="scientific">uncultured Flavobacteriia bacterium</name>
    <dbReference type="NCBI Taxonomy" id="212695"/>
    <lineage>
        <taxon>Bacteria</taxon>
        <taxon>Pseudomonadati</taxon>
        <taxon>Bacteroidota</taxon>
        <taxon>Flavobacteriia</taxon>
        <taxon>environmental samples</taxon>
    </lineage>
</organism>
<protein>
    <submittedName>
        <fullName evidence="1">Uncharacterized protein</fullName>
    </submittedName>
</protein>
<dbReference type="AlphaFoldDB" id="F4MMT4"/>
<dbReference type="PANTHER" id="PTHR38454:SF1">
    <property type="entry name" value="INTEGRAL MEMBRANE PROTEIN"/>
    <property type="match status" value="1"/>
</dbReference>
<reference evidence="1" key="1">
    <citation type="submission" date="2010-05" db="EMBL/GenBank/DDBJ databases">
        <authorList>
            <person name="Genoscope - CEA"/>
        </authorList>
    </citation>
    <scope>NUCLEOTIDE SEQUENCE</scope>
</reference>
<accession>F4MMT4</accession>